<gene>
    <name evidence="1" type="ORF">UREG_03401</name>
</gene>
<evidence type="ECO:0000313" key="2">
    <source>
        <dbReference type="Proteomes" id="UP000002058"/>
    </source>
</evidence>
<keyword evidence="2" id="KW-1185">Reference proteome</keyword>
<dbReference type="EMBL" id="CH476616">
    <property type="protein sequence ID" value="EEP78555.1"/>
    <property type="molecule type" value="Genomic_DNA"/>
</dbReference>
<reference evidence="2" key="1">
    <citation type="journal article" date="2009" name="Genome Res.">
        <title>Comparative genomic analyses of the human fungal pathogens Coccidioides and their relatives.</title>
        <authorList>
            <person name="Sharpton T.J."/>
            <person name="Stajich J.E."/>
            <person name="Rounsley S.D."/>
            <person name="Gardner M.J."/>
            <person name="Wortman J.R."/>
            <person name="Jordar V.S."/>
            <person name="Maiti R."/>
            <person name="Kodira C.D."/>
            <person name="Neafsey D.E."/>
            <person name="Zeng Q."/>
            <person name="Hung C.-Y."/>
            <person name="McMahan C."/>
            <person name="Muszewska A."/>
            <person name="Grynberg M."/>
            <person name="Mandel M.A."/>
            <person name="Kellner E.M."/>
            <person name="Barker B.M."/>
            <person name="Galgiani J.N."/>
            <person name="Orbach M.J."/>
            <person name="Kirkland T.N."/>
            <person name="Cole G.T."/>
            <person name="Henn M.R."/>
            <person name="Birren B.W."/>
            <person name="Taylor J.W."/>
        </authorList>
    </citation>
    <scope>NUCLEOTIDE SEQUENCE [LARGE SCALE GENOMIC DNA]</scope>
    <source>
        <strain evidence="2">UAMH 1704</strain>
    </source>
</reference>
<accession>C4JQQ6</accession>
<sequence length="131" mass="14224">MAKDDPVALEVWEKVEMFALVATQDVETMSVWMSIWTGIPAGARIAEPRVMGFSVAKFGNLSWETHHGQDRVFASILTLSQERSITSACTPSIQSPGPDMPSLAESSNAMAARFQSGLAQGVHESGRRRST</sequence>
<dbReference type="Proteomes" id="UP000002058">
    <property type="component" value="Unassembled WGS sequence"/>
</dbReference>
<dbReference type="AlphaFoldDB" id="C4JQQ6"/>
<proteinExistence type="predicted"/>
<dbReference type="InParanoid" id="C4JQQ6"/>
<dbReference type="KEGG" id="ure:UREG_03401"/>
<dbReference type="GeneID" id="8440241"/>
<dbReference type="RefSeq" id="XP_002543884.1">
    <property type="nucleotide sequence ID" value="XM_002543838.1"/>
</dbReference>
<organism evidence="1 2">
    <name type="scientific">Uncinocarpus reesii (strain UAMH 1704)</name>
    <dbReference type="NCBI Taxonomy" id="336963"/>
    <lineage>
        <taxon>Eukaryota</taxon>
        <taxon>Fungi</taxon>
        <taxon>Dikarya</taxon>
        <taxon>Ascomycota</taxon>
        <taxon>Pezizomycotina</taxon>
        <taxon>Eurotiomycetes</taxon>
        <taxon>Eurotiomycetidae</taxon>
        <taxon>Onygenales</taxon>
        <taxon>Onygenaceae</taxon>
        <taxon>Uncinocarpus</taxon>
    </lineage>
</organism>
<protein>
    <submittedName>
        <fullName evidence="1">Uncharacterized protein</fullName>
    </submittedName>
</protein>
<evidence type="ECO:0000313" key="1">
    <source>
        <dbReference type="EMBL" id="EEP78555.1"/>
    </source>
</evidence>
<dbReference type="HOGENOM" id="CLU_1929156_0_0_1"/>
<dbReference type="VEuPathDB" id="FungiDB:UREG_03401"/>
<name>C4JQQ6_UNCRE</name>